<comment type="similarity">
    <text evidence="1">Belongs to the universal stress protein A family.</text>
</comment>
<dbReference type="PRINTS" id="PR01438">
    <property type="entry name" value="UNVRSLSTRESS"/>
</dbReference>
<dbReference type="PANTHER" id="PTHR31964">
    <property type="entry name" value="ADENINE NUCLEOTIDE ALPHA HYDROLASES-LIKE SUPERFAMILY PROTEIN"/>
    <property type="match status" value="1"/>
</dbReference>
<proteinExistence type="inferred from homology"/>
<comment type="caution">
    <text evidence="3">The sequence shown here is derived from an EMBL/GenBank/DDBJ whole genome shotgun (WGS) entry which is preliminary data.</text>
</comment>
<dbReference type="SUPFAM" id="SSF52402">
    <property type="entry name" value="Adenine nucleotide alpha hydrolases-like"/>
    <property type="match status" value="1"/>
</dbReference>
<feature type="domain" description="UspA" evidence="2">
    <location>
        <begin position="8"/>
        <end position="70"/>
    </location>
</feature>
<gene>
    <name evidence="3" type="ORF">EV192_10291</name>
</gene>
<protein>
    <submittedName>
        <fullName evidence="3">Nucleotide-binding universal stress UspA family protein</fullName>
    </submittedName>
</protein>
<evidence type="ECO:0000259" key="2">
    <source>
        <dbReference type="Pfam" id="PF00582"/>
    </source>
</evidence>
<keyword evidence="4" id="KW-1185">Reference proteome</keyword>
<dbReference type="InterPro" id="IPR006016">
    <property type="entry name" value="UspA"/>
</dbReference>
<dbReference type="PANTHER" id="PTHR31964:SF113">
    <property type="entry name" value="USPA DOMAIN-CONTAINING PROTEIN"/>
    <property type="match status" value="1"/>
</dbReference>
<evidence type="ECO:0000313" key="3">
    <source>
        <dbReference type="EMBL" id="TCO61954.1"/>
    </source>
</evidence>
<sequence length="119" mass="12750">MNTLSHHRRPVVVGVDGSSAALAAVRWAAGEAALHRLPLTLTHVQHDPTGRYPDQTIEDAMRPALHAQAEKWLRGNAQLIVVGSRGLGGYHGMLLGSTSQALVNYAQCPLAVIRPRTSS</sequence>
<organism evidence="3 4">
    <name type="scientific">Actinocrispum wychmicini</name>
    <dbReference type="NCBI Taxonomy" id="1213861"/>
    <lineage>
        <taxon>Bacteria</taxon>
        <taxon>Bacillati</taxon>
        <taxon>Actinomycetota</taxon>
        <taxon>Actinomycetes</taxon>
        <taxon>Pseudonocardiales</taxon>
        <taxon>Pseudonocardiaceae</taxon>
        <taxon>Actinocrispum</taxon>
    </lineage>
</organism>
<dbReference type="Pfam" id="PF00582">
    <property type="entry name" value="Usp"/>
    <property type="match status" value="2"/>
</dbReference>
<dbReference type="Gene3D" id="3.40.50.620">
    <property type="entry name" value="HUPs"/>
    <property type="match status" value="2"/>
</dbReference>
<accession>A0A4R2JR53</accession>
<reference evidence="3 4" key="1">
    <citation type="submission" date="2019-03" db="EMBL/GenBank/DDBJ databases">
        <title>Genomic Encyclopedia of Type Strains, Phase IV (KMG-IV): sequencing the most valuable type-strain genomes for metagenomic binning, comparative biology and taxonomic classification.</title>
        <authorList>
            <person name="Goeker M."/>
        </authorList>
    </citation>
    <scope>NUCLEOTIDE SEQUENCE [LARGE SCALE GENOMIC DNA]</scope>
    <source>
        <strain evidence="3 4">DSM 45934</strain>
    </source>
</reference>
<dbReference type="Proteomes" id="UP000295680">
    <property type="component" value="Unassembled WGS sequence"/>
</dbReference>
<dbReference type="EMBL" id="SLWS01000002">
    <property type="protein sequence ID" value="TCO61954.1"/>
    <property type="molecule type" value="Genomic_DNA"/>
</dbReference>
<dbReference type="InterPro" id="IPR006015">
    <property type="entry name" value="Universal_stress_UspA"/>
</dbReference>
<dbReference type="RefSeq" id="WP_165960299.1">
    <property type="nucleotide sequence ID" value="NZ_SLWS01000002.1"/>
</dbReference>
<name>A0A4R2JR53_9PSEU</name>
<dbReference type="AlphaFoldDB" id="A0A4R2JR53"/>
<evidence type="ECO:0000313" key="4">
    <source>
        <dbReference type="Proteomes" id="UP000295680"/>
    </source>
</evidence>
<feature type="domain" description="UspA" evidence="2">
    <location>
        <begin position="76"/>
        <end position="114"/>
    </location>
</feature>
<dbReference type="InterPro" id="IPR014729">
    <property type="entry name" value="Rossmann-like_a/b/a_fold"/>
</dbReference>
<evidence type="ECO:0000256" key="1">
    <source>
        <dbReference type="ARBA" id="ARBA00008791"/>
    </source>
</evidence>